<dbReference type="EMBL" id="LMWL01000067">
    <property type="protein sequence ID" value="KUM91963.1"/>
    <property type="molecule type" value="Genomic_DNA"/>
</dbReference>
<dbReference type="InterPro" id="IPR012340">
    <property type="entry name" value="NA-bd_OB-fold"/>
</dbReference>
<gene>
    <name evidence="2" type="ORF">AQI88_34840</name>
</gene>
<dbReference type="OrthoDB" id="4239556at2"/>
<dbReference type="Gene3D" id="2.40.50.140">
    <property type="entry name" value="Nucleic acid-binding proteins"/>
    <property type="match status" value="1"/>
</dbReference>
<evidence type="ECO:0000313" key="3">
    <source>
        <dbReference type="Proteomes" id="UP000054241"/>
    </source>
</evidence>
<sequence length="67" mass="7488">MSTGKLQEWNEGEGAGRIKDDQSGAPLQFSSNDLRNPTERRNLHRGDKVRFEIDANQPNHAIEVGKA</sequence>
<protein>
    <recommendedName>
        <fullName evidence="4">CSD domain-containing protein</fullName>
    </recommendedName>
</protein>
<dbReference type="Proteomes" id="UP000054241">
    <property type="component" value="Unassembled WGS sequence"/>
</dbReference>
<evidence type="ECO:0000256" key="1">
    <source>
        <dbReference type="SAM" id="MobiDB-lite"/>
    </source>
</evidence>
<comment type="caution">
    <text evidence="2">The sequence shown here is derived from an EMBL/GenBank/DDBJ whole genome shotgun (WGS) entry which is preliminary data.</text>
</comment>
<feature type="compositionally biased region" description="Basic and acidic residues" evidence="1">
    <location>
        <begin position="36"/>
        <end position="48"/>
    </location>
</feature>
<reference evidence="2 3" key="1">
    <citation type="submission" date="2015-10" db="EMBL/GenBank/DDBJ databases">
        <title>Draft genome sequence of Streptomyces cellostaticus DSM 40189, type strain for the species Streptomyces cellostaticus.</title>
        <authorList>
            <person name="Ruckert C."/>
            <person name="Winkler A."/>
            <person name="Kalinowski J."/>
            <person name="Kampfer P."/>
            <person name="Glaeser S."/>
        </authorList>
    </citation>
    <scope>NUCLEOTIDE SEQUENCE [LARGE SCALE GENOMIC DNA]</scope>
    <source>
        <strain evidence="2 3">DSM 40189</strain>
    </source>
</reference>
<evidence type="ECO:0008006" key="4">
    <source>
        <dbReference type="Google" id="ProtNLM"/>
    </source>
</evidence>
<evidence type="ECO:0000313" key="2">
    <source>
        <dbReference type="EMBL" id="KUM91963.1"/>
    </source>
</evidence>
<proteinExistence type="predicted"/>
<dbReference type="AlphaFoldDB" id="A0A101NES5"/>
<dbReference type="RefSeq" id="WP_067007311.1">
    <property type="nucleotide sequence ID" value="NZ_BNDU01000006.1"/>
</dbReference>
<accession>A0A101NES5</accession>
<name>A0A101NES5_9ACTN</name>
<feature type="region of interest" description="Disordered" evidence="1">
    <location>
        <begin position="1"/>
        <end position="48"/>
    </location>
</feature>
<organism evidence="2 3">
    <name type="scientific">Streptomyces cellostaticus</name>
    <dbReference type="NCBI Taxonomy" id="67285"/>
    <lineage>
        <taxon>Bacteria</taxon>
        <taxon>Bacillati</taxon>
        <taxon>Actinomycetota</taxon>
        <taxon>Actinomycetes</taxon>
        <taxon>Kitasatosporales</taxon>
        <taxon>Streptomycetaceae</taxon>
        <taxon>Streptomyces</taxon>
    </lineage>
</organism>
<keyword evidence="3" id="KW-1185">Reference proteome</keyword>